<organism evidence="10 11">
    <name type="scientific">Rhizoctonia solani</name>
    <dbReference type="NCBI Taxonomy" id="456999"/>
    <lineage>
        <taxon>Eukaryota</taxon>
        <taxon>Fungi</taxon>
        <taxon>Dikarya</taxon>
        <taxon>Basidiomycota</taxon>
        <taxon>Agaricomycotina</taxon>
        <taxon>Agaricomycetes</taxon>
        <taxon>Cantharellales</taxon>
        <taxon>Ceratobasidiaceae</taxon>
        <taxon>Rhizoctonia</taxon>
    </lineage>
</organism>
<dbReference type="PANTHER" id="PTHR48022:SF28">
    <property type="entry name" value="MAJOR FACILITATOR SUPERFAMILY (MFS) PROFILE DOMAIN-CONTAINING PROTEIN-RELATED"/>
    <property type="match status" value="1"/>
</dbReference>
<feature type="domain" description="Major facilitator superfamily (MFS) profile" evidence="9">
    <location>
        <begin position="1"/>
        <end position="333"/>
    </location>
</feature>
<dbReference type="Proteomes" id="UP000663846">
    <property type="component" value="Unassembled WGS sequence"/>
</dbReference>
<dbReference type="PROSITE" id="PS50850">
    <property type="entry name" value="MFS"/>
    <property type="match status" value="1"/>
</dbReference>
<evidence type="ECO:0000256" key="8">
    <source>
        <dbReference type="SAM" id="Phobius"/>
    </source>
</evidence>
<feature type="transmembrane region" description="Helical" evidence="8">
    <location>
        <begin position="248"/>
        <end position="268"/>
    </location>
</feature>
<name>A0A8H2WRS7_9AGAM</name>
<dbReference type="PROSITE" id="PS00217">
    <property type="entry name" value="SUGAR_TRANSPORT_2"/>
    <property type="match status" value="1"/>
</dbReference>
<dbReference type="InterPro" id="IPR036259">
    <property type="entry name" value="MFS_trans_sf"/>
</dbReference>
<evidence type="ECO:0000256" key="1">
    <source>
        <dbReference type="ARBA" id="ARBA00004141"/>
    </source>
</evidence>
<evidence type="ECO:0000256" key="5">
    <source>
        <dbReference type="ARBA" id="ARBA00022989"/>
    </source>
</evidence>
<dbReference type="InterPro" id="IPR003663">
    <property type="entry name" value="Sugar/inositol_transpt"/>
</dbReference>
<feature type="transmembrane region" description="Helical" evidence="8">
    <location>
        <begin position="50"/>
        <end position="68"/>
    </location>
</feature>
<dbReference type="AlphaFoldDB" id="A0A8H2WRS7"/>
<feature type="transmembrane region" description="Helical" evidence="8">
    <location>
        <begin position="274"/>
        <end position="302"/>
    </location>
</feature>
<dbReference type="InterPro" id="IPR020846">
    <property type="entry name" value="MFS_dom"/>
</dbReference>
<proteinExistence type="inferred from homology"/>
<evidence type="ECO:0000256" key="3">
    <source>
        <dbReference type="ARBA" id="ARBA00022448"/>
    </source>
</evidence>
<evidence type="ECO:0000313" key="10">
    <source>
        <dbReference type="EMBL" id="CAE6398572.1"/>
    </source>
</evidence>
<accession>A0A8H2WRS7</accession>
<comment type="caution">
    <text evidence="10">The sequence shown here is derived from an EMBL/GenBank/DDBJ whole genome shotgun (WGS) entry which is preliminary data.</text>
</comment>
<evidence type="ECO:0000259" key="9">
    <source>
        <dbReference type="PROSITE" id="PS50850"/>
    </source>
</evidence>
<sequence>MLVGTILQTASQGCVMMIASRIISGVGLGVINSTVPVLQAEFSPKATRGFFVCIQLTVLNLGTMLAYWVDFAFSKKDSLGSAQWRVPLALQLVLIIPLLLLSLFIIPESPRWLVSHFRMDEAKDVLRMLYTTPPTSDEPPEADMVFNAIIDTVNYDKQFGSEQWTDLLRLFRHDDAIKSRRRLLIACTIQIFQQLGGVNSIVYYASFLFARIGFSASQSNLLSGGLFSWFFVASFIPWFLIDTVGRRRLLLSCVPLMSLVLFIQAWFVNKDGDFVAGAAACVMVFIFMGLFTVGFQAVVWVYPSEILPLRLRAKGSALSTAANWICNYFVVRK</sequence>
<dbReference type="GO" id="GO:0005351">
    <property type="term" value="F:carbohydrate:proton symporter activity"/>
    <property type="evidence" value="ECO:0007669"/>
    <property type="project" value="TreeGrafter"/>
</dbReference>
<keyword evidence="5 8" id="KW-1133">Transmembrane helix</keyword>
<evidence type="ECO:0000313" key="11">
    <source>
        <dbReference type="Proteomes" id="UP000663846"/>
    </source>
</evidence>
<evidence type="ECO:0000256" key="7">
    <source>
        <dbReference type="ARBA" id="ARBA00049119"/>
    </source>
</evidence>
<keyword evidence="3" id="KW-0813">Transport</keyword>
<keyword evidence="4 8" id="KW-0812">Transmembrane</keyword>
<feature type="transmembrane region" description="Helical" evidence="8">
    <location>
        <begin position="183"/>
        <end position="209"/>
    </location>
</feature>
<dbReference type="Gene3D" id="1.20.1250.20">
    <property type="entry name" value="MFS general substrate transporter like domains"/>
    <property type="match status" value="1"/>
</dbReference>
<dbReference type="Pfam" id="PF00083">
    <property type="entry name" value="Sugar_tr"/>
    <property type="match status" value="1"/>
</dbReference>
<dbReference type="GO" id="GO:0016020">
    <property type="term" value="C:membrane"/>
    <property type="evidence" value="ECO:0007669"/>
    <property type="project" value="UniProtKB-SubCell"/>
</dbReference>
<comment type="catalytic activity">
    <reaction evidence="7">
        <text>myo-inositol(out) + H(+)(out) = myo-inositol(in) + H(+)(in)</text>
        <dbReference type="Rhea" id="RHEA:60364"/>
        <dbReference type="ChEBI" id="CHEBI:15378"/>
        <dbReference type="ChEBI" id="CHEBI:17268"/>
    </reaction>
</comment>
<dbReference type="SUPFAM" id="SSF103473">
    <property type="entry name" value="MFS general substrate transporter"/>
    <property type="match status" value="1"/>
</dbReference>
<evidence type="ECO:0000256" key="6">
    <source>
        <dbReference type="ARBA" id="ARBA00023136"/>
    </source>
</evidence>
<gene>
    <name evidence="10" type="ORF">RDB_LOCUS53126</name>
</gene>
<reference evidence="10" key="1">
    <citation type="submission" date="2021-01" db="EMBL/GenBank/DDBJ databases">
        <authorList>
            <person name="Kaushik A."/>
        </authorList>
    </citation>
    <scope>NUCLEOTIDE SEQUENCE</scope>
    <source>
        <strain evidence="10">AG1-1C</strain>
    </source>
</reference>
<dbReference type="PANTHER" id="PTHR48022">
    <property type="entry name" value="PLASTIDIC GLUCOSE TRANSPORTER 4"/>
    <property type="match status" value="1"/>
</dbReference>
<dbReference type="InterPro" id="IPR005828">
    <property type="entry name" value="MFS_sugar_transport-like"/>
</dbReference>
<protein>
    <recommendedName>
        <fullName evidence="9">Major facilitator superfamily (MFS) profile domain-containing protein</fullName>
    </recommendedName>
</protein>
<feature type="transmembrane region" description="Helical" evidence="8">
    <location>
        <begin position="221"/>
        <end position="241"/>
    </location>
</feature>
<feature type="transmembrane region" description="Helical" evidence="8">
    <location>
        <begin position="18"/>
        <end position="38"/>
    </location>
</feature>
<evidence type="ECO:0000256" key="4">
    <source>
        <dbReference type="ARBA" id="ARBA00022692"/>
    </source>
</evidence>
<comment type="subcellular location">
    <subcellularLocation>
        <location evidence="1">Membrane</location>
        <topology evidence="1">Multi-pass membrane protein</topology>
    </subcellularLocation>
</comment>
<dbReference type="InterPro" id="IPR005829">
    <property type="entry name" value="Sugar_transporter_CS"/>
</dbReference>
<evidence type="ECO:0000256" key="2">
    <source>
        <dbReference type="ARBA" id="ARBA00010992"/>
    </source>
</evidence>
<dbReference type="PRINTS" id="PR00171">
    <property type="entry name" value="SUGRTRNSPORT"/>
</dbReference>
<keyword evidence="6 8" id="KW-0472">Membrane</keyword>
<feature type="transmembrane region" description="Helical" evidence="8">
    <location>
        <begin position="88"/>
        <end position="106"/>
    </location>
</feature>
<dbReference type="InterPro" id="IPR050360">
    <property type="entry name" value="MFS_Sugar_Transporters"/>
</dbReference>
<comment type="similarity">
    <text evidence="2">Belongs to the major facilitator superfamily. Sugar transporter (TC 2.A.1.1) family.</text>
</comment>
<dbReference type="EMBL" id="CAJMWS010000301">
    <property type="protein sequence ID" value="CAE6398572.1"/>
    <property type="molecule type" value="Genomic_DNA"/>
</dbReference>